<dbReference type="GO" id="GO:0033925">
    <property type="term" value="F:mannosyl-glycoprotein endo-beta-N-acetylglucosaminidase activity"/>
    <property type="evidence" value="ECO:0007669"/>
    <property type="project" value="UniProtKB-EC"/>
</dbReference>
<evidence type="ECO:0000259" key="2">
    <source>
        <dbReference type="Pfam" id="PF03644"/>
    </source>
</evidence>
<sequence length="649" mass="70907">LTQFPALVHSLQIPCHSTSPTATASGSSLDAYSSDSSEEEILDPEVSVATCCSQSQPIKSLNELAAWRPGQTVRQPSALAPREDLPTSSPRVLVCHDMQGGYLDDAYLYGNANASAFRLFHWHLIDSFVYFSHHLVTIPPAGWVDLCHRHGVPCLGTFIAEWDSGLEAMRQLLSNEKDAIGWADRLIDLADAGGFDGWLINVEVALPAELVPALQAFVRRLKSKSSLHIVWYDSVITDGQLLWQNSVNALNEDFLIAAGSILLNYCWTADLLKSTAGRLAELQSSSSSALTVYVGVDCFGRGCPGGGGFNCSEAVRMIVENQQLGVGLFAPGWAYETCRSAAEPDEADGDAANLWESLVDRTLEFWAGMTPLLGEPRPLAGRRLNTAFCLGQGVCKWDRGRLVSTNAWNSLRTPMPHYWLCGAEQHLSLCRSRAWQGGGCLRVALSGGRRRRHRRQWRLRIAFVRALKLVYSLDSVFEDRPLDPVTVCLVAKYRRHSSSVDSIGGGAQRQQQQQLIVLCHSSESRLSCSEMATVQSHYSVGSGGGSSQTLVFPRTVRREVEGDAYSEAGGAAGHGGVVWHMVYTEAADPALVDSNNKDAGYVDKDCVLEQLCLFFILPSRLESTEPVCVYLGQVKVALVRDRPLAATCD</sequence>
<feature type="compositionally biased region" description="Low complexity" evidence="1">
    <location>
        <begin position="17"/>
        <end position="35"/>
    </location>
</feature>
<dbReference type="WBParaSite" id="maker-uti_cns_0018613-snap-gene-0.2-mRNA-1">
    <property type="protein sequence ID" value="maker-uti_cns_0018613-snap-gene-0.2-mRNA-1"/>
    <property type="gene ID" value="maker-uti_cns_0018613-snap-gene-0.2"/>
</dbReference>
<dbReference type="Gene3D" id="3.20.20.80">
    <property type="entry name" value="Glycosidases"/>
    <property type="match status" value="1"/>
</dbReference>
<name>A0A1I8IXA6_9PLAT</name>
<evidence type="ECO:0000313" key="4">
    <source>
        <dbReference type="WBParaSite" id="maker-uti_cns_0018613-snap-gene-0.2-mRNA-1"/>
    </source>
</evidence>
<feature type="region of interest" description="Disordered" evidence="1">
    <location>
        <begin position="17"/>
        <end position="36"/>
    </location>
</feature>
<dbReference type="PANTHER" id="PTHR13246">
    <property type="entry name" value="ENDO BETA N-ACETYLGLUCOSAMINIDASE"/>
    <property type="match status" value="1"/>
</dbReference>
<dbReference type="GO" id="GO:0005829">
    <property type="term" value="C:cytosol"/>
    <property type="evidence" value="ECO:0007669"/>
    <property type="project" value="UniProtKB-SubCell"/>
</dbReference>
<dbReference type="Gene3D" id="2.60.120.260">
    <property type="entry name" value="Galactose-binding domain-like"/>
    <property type="match status" value="1"/>
</dbReference>
<evidence type="ECO:0000313" key="3">
    <source>
        <dbReference type="Proteomes" id="UP000095280"/>
    </source>
</evidence>
<evidence type="ECO:0000256" key="1">
    <source>
        <dbReference type="SAM" id="MobiDB-lite"/>
    </source>
</evidence>
<dbReference type="Proteomes" id="UP000095280">
    <property type="component" value="Unplaced"/>
</dbReference>
<dbReference type="AlphaFoldDB" id="A0A1I8IXA6"/>
<accession>A0A1I8IXA6</accession>
<feature type="domain" description="Cytosolic endo-beta-N-acetylglucosaminidase TIM barrel" evidence="2">
    <location>
        <begin position="105"/>
        <end position="393"/>
    </location>
</feature>
<dbReference type="Pfam" id="PF03644">
    <property type="entry name" value="Glyco_hydro_85"/>
    <property type="match status" value="1"/>
</dbReference>
<organism evidence="3 4">
    <name type="scientific">Macrostomum lignano</name>
    <dbReference type="NCBI Taxonomy" id="282301"/>
    <lineage>
        <taxon>Eukaryota</taxon>
        <taxon>Metazoa</taxon>
        <taxon>Spiralia</taxon>
        <taxon>Lophotrochozoa</taxon>
        <taxon>Platyhelminthes</taxon>
        <taxon>Rhabditophora</taxon>
        <taxon>Macrostomorpha</taxon>
        <taxon>Macrostomida</taxon>
        <taxon>Macrostomidae</taxon>
        <taxon>Macrostomum</taxon>
    </lineage>
</organism>
<dbReference type="PANTHER" id="PTHR13246:SF1">
    <property type="entry name" value="CYTOSOLIC ENDO-BETA-N-ACETYLGLUCOSAMINIDASE"/>
    <property type="match status" value="1"/>
</dbReference>
<proteinExistence type="predicted"/>
<dbReference type="InterPro" id="IPR005201">
    <property type="entry name" value="TIM_ENGase"/>
</dbReference>
<dbReference type="InterPro" id="IPR032979">
    <property type="entry name" value="ENGase"/>
</dbReference>
<keyword evidence="3" id="KW-1185">Reference proteome</keyword>
<reference evidence="4" key="1">
    <citation type="submission" date="2016-11" db="UniProtKB">
        <authorList>
            <consortium name="WormBaseParasite"/>
        </authorList>
    </citation>
    <scope>IDENTIFICATION</scope>
</reference>
<protein>
    <submittedName>
        <fullName evidence="4">Mannosyl-glycoprotein endo-beta-N-acetylglucosaminidase</fullName>
    </submittedName>
</protein>